<name>A0ABD2CB79_VESMC</name>
<sequence>IALVEISIQSLSETLTLETSTPEQARLLHIVKLHVSPNEIREPLVRRSWNQIAGFSRILGLSFVINRAYEKIDELLLQGMTVRMRRVETTTMTMMKTSSYTTHRQHHDPTVKRYSNGRALNFGRPKKLAGYARNTYCLSQQCPIT</sequence>
<gene>
    <name evidence="1" type="ORF">V1477_009689</name>
</gene>
<comment type="caution">
    <text evidence="1">The sequence shown here is derived from an EMBL/GenBank/DDBJ whole genome shotgun (WGS) entry which is preliminary data.</text>
</comment>
<proteinExistence type="predicted"/>
<evidence type="ECO:0000313" key="2">
    <source>
        <dbReference type="Proteomes" id="UP001607303"/>
    </source>
</evidence>
<protein>
    <submittedName>
        <fullName evidence="1">Uncharacterized protein</fullName>
    </submittedName>
</protein>
<accession>A0ABD2CB79</accession>
<keyword evidence="2" id="KW-1185">Reference proteome</keyword>
<reference evidence="1 2" key="1">
    <citation type="journal article" date="2024" name="Ann. Entomol. Soc. Am.">
        <title>Genomic analyses of the southern and eastern yellowjacket wasps (Hymenoptera: Vespidae) reveal evolutionary signatures of social life.</title>
        <authorList>
            <person name="Catto M.A."/>
            <person name="Caine P.B."/>
            <person name="Orr S.E."/>
            <person name="Hunt B.G."/>
            <person name="Goodisman M.A.D."/>
        </authorList>
    </citation>
    <scope>NUCLEOTIDE SEQUENCE [LARGE SCALE GENOMIC DNA]</scope>
    <source>
        <strain evidence="1">232</strain>
        <tissue evidence="1">Head and thorax</tissue>
    </source>
</reference>
<organism evidence="1 2">
    <name type="scientific">Vespula maculifrons</name>
    <name type="common">Eastern yellow jacket</name>
    <name type="synonym">Wasp</name>
    <dbReference type="NCBI Taxonomy" id="7453"/>
    <lineage>
        <taxon>Eukaryota</taxon>
        <taxon>Metazoa</taxon>
        <taxon>Ecdysozoa</taxon>
        <taxon>Arthropoda</taxon>
        <taxon>Hexapoda</taxon>
        <taxon>Insecta</taxon>
        <taxon>Pterygota</taxon>
        <taxon>Neoptera</taxon>
        <taxon>Endopterygota</taxon>
        <taxon>Hymenoptera</taxon>
        <taxon>Apocrita</taxon>
        <taxon>Aculeata</taxon>
        <taxon>Vespoidea</taxon>
        <taxon>Vespidae</taxon>
        <taxon>Vespinae</taxon>
        <taxon>Vespula</taxon>
    </lineage>
</organism>
<dbReference type="Proteomes" id="UP001607303">
    <property type="component" value="Unassembled WGS sequence"/>
</dbReference>
<dbReference type="AlphaFoldDB" id="A0ABD2CB79"/>
<dbReference type="EMBL" id="JAYRBN010000058">
    <property type="protein sequence ID" value="KAL2742060.1"/>
    <property type="molecule type" value="Genomic_DNA"/>
</dbReference>
<feature type="non-terminal residue" evidence="1">
    <location>
        <position position="1"/>
    </location>
</feature>
<evidence type="ECO:0000313" key="1">
    <source>
        <dbReference type="EMBL" id="KAL2742060.1"/>
    </source>
</evidence>